<evidence type="ECO:0000259" key="2">
    <source>
        <dbReference type="PROSITE" id="PS50113"/>
    </source>
</evidence>
<dbReference type="EMBL" id="FNCJ01000002">
    <property type="protein sequence ID" value="SDG09846.1"/>
    <property type="molecule type" value="Genomic_DNA"/>
</dbReference>
<evidence type="ECO:0000259" key="3">
    <source>
        <dbReference type="PROSITE" id="PS50883"/>
    </source>
</evidence>
<dbReference type="OrthoDB" id="9813903at2"/>
<dbReference type="InterPro" id="IPR035965">
    <property type="entry name" value="PAS-like_dom_sf"/>
</dbReference>
<organism evidence="5 6">
    <name type="scientific">Paraburkholderia phenazinium</name>
    <dbReference type="NCBI Taxonomy" id="60549"/>
    <lineage>
        <taxon>Bacteria</taxon>
        <taxon>Pseudomonadati</taxon>
        <taxon>Pseudomonadota</taxon>
        <taxon>Betaproteobacteria</taxon>
        <taxon>Burkholderiales</taxon>
        <taxon>Burkholderiaceae</taxon>
        <taxon>Paraburkholderia</taxon>
    </lineage>
</organism>
<dbReference type="InterPro" id="IPR000700">
    <property type="entry name" value="PAS-assoc_C"/>
</dbReference>
<dbReference type="InterPro" id="IPR035919">
    <property type="entry name" value="EAL_sf"/>
</dbReference>
<evidence type="ECO:0000259" key="4">
    <source>
        <dbReference type="PROSITE" id="PS50887"/>
    </source>
</evidence>
<dbReference type="InterPro" id="IPR011006">
    <property type="entry name" value="CheY-like_superfamily"/>
</dbReference>
<dbReference type="Pfam" id="PF00990">
    <property type="entry name" value="GGDEF"/>
    <property type="match status" value="1"/>
</dbReference>
<dbReference type="InterPro" id="IPR000160">
    <property type="entry name" value="GGDEF_dom"/>
</dbReference>
<dbReference type="InterPro" id="IPR029787">
    <property type="entry name" value="Nucleotide_cyclase"/>
</dbReference>
<protein>
    <submittedName>
        <fullName evidence="5">PAS domain S-box-containing protein/diguanylate cyclase (GGDEF) domain-containing protein</fullName>
    </submittedName>
</protein>
<evidence type="ECO:0000313" key="5">
    <source>
        <dbReference type="EMBL" id="SDG09846.1"/>
    </source>
</evidence>
<dbReference type="Gene3D" id="3.30.450.20">
    <property type="entry name" value="PAS domain"/>
    <property type="match status" value="1"/>
</dbReference>
<dbReference type="CDD" id="cd01948">
    <property type="entry name" value="EAL"/>
    <property type="match status" value="1"/>
</dbReference>
<dbReference type="NCBIfam" id="TIGR00254">
    <property type="entry name" value="GGDEF"/>
    <property type="match status" value="1"/>
</dbReference>
<dbReference type="SUPFAM" id="SSF55073">
    <property type="entry name" value="Nucleotide cyclase"/>
    <property type="match status" value="1"/>
</dbReference>
<reference evidence="5 6" key="1">
    <citation type="submission" date="2016-10" db="EMBL/GenBank/DDBJ databases">
        <authorList>
            <person name="de Groot N.N."/>
        </authorList>
    </citation>
    <scope>NUCLEOTIDE SEQUENCE [LARGE SCALE GENOMIC DNA]</scope>
    <source>
        <strain evidence="5 6">LMG 2247</strain>
    </source>
</reference>
<dbReference type="SMART" id="SM00052">
    <property type="entry name" value="EAL"/>
    <property type="match status" value="1"/>
</dbReference>
<dbReference type="InterPro" id="IPR052155">
    <property type="entry name" value="Biofilm_reg_signaling"/>
</dbReference>
<dbReference type="InterPro" id="IPR001610">
    <property type="entry name" value="PAC"/>
</dbReference>
<dbReference type="Pfam" id="PF08447">
    <property type="entry name" value="PAS_3"/>
    <property type="match status" value="1"/>
</dbReference>
<dbReference type="Gene3D" id="3.40.50.2300">
    <property type="match status" value="1"/>
</dbReference>
<dbReference type="PANTHER" id="PTHR44757">
    <property type="entry name" value="DIGUANYLATE CYCLASE DGCP"/>
    <property type="match status" value="1"/>
</dbReference>
<feature type="domain" description="GGDEF" evidence="4">
    <location>
        <begin position="405"/>
        <end position="538"/>
    </location>
</feature>
<dbReference type="NCBIfam" id="TIGR00229">
    <property type="entry name" value="sensory_box"/>
    <property type="match status" value="1"/>
</dbReference>
<dbReference type="SMART" id="SM00086">
    <property type="entry name" value="PAC"/>
    <property type="match status" value="1"/>
</dbReference>
<dbReference type="PANTHER" id="PTHR44757:SF2">
    <property type="entry name" value="BIOFILM ARCHITECTURE MAINTENANCE PROTEIN MBAA"/>
    <property type="match status" value="1"/>
</dbReference>
<dbReference type="Gene3D" id="3.30.70.270">
    <property type="match status" value="1"/>
</dbReference>
<dbReference type="InterPro" id="IPR013655">
    <property type="entry name" value="PAS_fold_3"/>
</dbReference>
<dbReference type="AlphaFoldDB" id="A0A1G7RG89"/>
<feature type="domain" description="PAC" evidence="2">
    <location>
        <begin position="321"/>
        <end position="373"/>
    </location>
</feature>
<feature type="region of interest" description="Disordered" evidence="1">
    <location>
        <begin position="1"/>
        <end position="38"/>
    </location>
</feature>
<dbReference type="SUPFAM" id="SSF55785">
    <property type="entry name" value="PYP-like sensor domain (PAS domain)"/>
    <property type="match status" value="1"/>
</dbReference>
<accession>A0A1G7RG89</accession>
<dbReference type="SMART" id="SM00267">
    <property type="entry name" value="GGDEF"/>
    <property type="match status" value="1"/>
</dbReference>
<dbReference type="SUPFAM" id="SSF52172">
    <property type="entry name" value="CheY-like"/>
    <property type="match status" value="1"/>
</dbReference>
<dbReference type="CDD" id="cd01949">
    <property type="entry name" value="GGDEF"/>
    <property type="match status" value="1"/>
</dbReference>
<dbReference type="PROSITE" id="PS50883">
    <property type="entry name" value="EAL"/>
    <property type="match status" value="1"/>
</dbReference>
<name>A0A1G7RG89_9BURK</name>
<dbReference type="Gene3D" id="3.20.20.450">
    <property type="entry name" value="EAL domain"/>
    <property type="match status" value="1"/>
</dbReference>
<dbReference type="SUPFAM" id="SSF141868">
    <property type="entry name" value="EAL domain-like"/>
    <property type="match status" value="1"/>
</dbReference>
<evidence type="ECO:0000313" key="6">
    <source>
        <dbReference type="Proteomes" id="UP000199706"/>
    </source>
</evidence>
<dbReference type="InterPro" id="IPR000014">
    <property type="entry name" value="PAS"/>
</dbReference>
<dbReference type="Pfam" id="PF00563">
    <property type="entry name" value="EAL"/>
    <property type="match status" value="1"/>
</dbReference>
<evidence type="ECO:0000256" key="1">
    <source>
        <dbReference type="SAM" id="MobiDB-lite"/>
    </source>
</evidence>
<dbReference type="PROSITE" id="PS50113">
    <property type="entry name" value="PAC"/>
    <property type="match status" value="1"/>
</dbReference>
<feature type="domain" description="EAL" evidence="3">
    <location>
        <begin position="547"/>
        <end position="803"/>
    </location>
</feature>
<sequence length="814" mass="90156">MRFQSRLHHGQAWSQSWPHAGPHIEPHGLPKGVRPRGHTVATSARARSLPWSGRWLREEPRVSVQSDPLNRRVLVINDNVATHQNFRKILTRPLGSETALSASQASSFGELPAARAAFEMDSVYQGQEALERVLRALAENKPYAMVFVDMHMLSGWDSLQTIERLWQVDPKLQFALCNAHTDYPWGTLTRRLGADDRLLILKKPLNNIEIRQAASVLTRKWQMTKEAALKTSELEEVVEERLKALAEANLIVQNSPVILYRLRGEPSFPLIYISHEITRFGHERAALLASPAWANELVEPDDHAKVDEALARVLEKNAAGVAIEFRLRTGDGACRWVENRYVPVRDKDGRLIEVEGVIIDITERKAAEEKIARLARTDALTGLANRARFLAQMRQAFAAAQHGTMPFAILLVDLDHLKLVNDRLGYPIGDLLLREVAARLRNCTRESDLVARFGGDAFAVLQGEMAEPAYAGILAAKLQTALAAPYLLNGNDVRLSASIGIRAYVQGDSGADAMLTQAELALHRAKQTGGNRHHFHSDELDQAILERLALADDLRGAIERGEVELQYQPEVELSSGNILGMEGLVRWHHPARGLISPGVFIPIAERDGTMAALGHWVLDQACQQMRAWRDEGVAPLMIAINLSLFELRNAEAFVRDVTETAAKWRLAPAVLEFDVTEATLARLSWAHSDILPQLHALGAKIAIDDFGSEYASFEYVKDYRVNHLKIAQSLIRRSTNDPECAATIRAIVKFAHSIGIGVIAQGVETEQQRALLASTNRATSAQGFRFSEAVGAARASELLRRGHIAPCAGPIAEE</sequence>
<dbReference type="InterPro" id="IPR043128">
    <property type="entry name" value="Rev_trsase/Diguanyl_cyclase"/>
</dbReference>
<dbReference type="PROSITE" id="PS50887">
    <property type="entry name" value="GGDEF"/>
    <property type="match status" value="1"/>
</dbReference>
<dbReference type="Proteomes" id="UP000199706">
    <property type="component" value="Unassembled WGS sequence"/>
</dbReference>
<proteinExistence type="predicted"/>
<dbReference type="InterPro" id="IPR001633">
    <property type="entry name" value="EAL_dom"/>
</dbReference>
<dbReference type="CDD" id="cd00130">
    <property type="entry name" value="PAS"/>
    <property type="match status" value="1"/>
</dbReference>
<gene>
    <name evidence="5" type="ORF">SAMN05216466_10298</name>
</gene>